<dbReference type="Pfam" id="PF00167">
    <property type="entry name" value="FGF"/>
    <property type="match status" value="1"/>
</dbReference>
<gene>
    <name evidence="3" type="primary">fgfA</name>
</gene>
<name>A0A060Q580_9ECHN</name>
<dbReference type="AlphaFoldDB" id="A0A060Q580"/>
<organism evidence="3">
    <name type="scientific">Peronella japonica</name>
    <dbReference type="NCBI Taxonomy" id="262331"/>
    <lineage>
        <taxon>Eukaryota</taxon>
        <taxon>Metazoa</taxon>
        <taxon>Echinodermata</taxon>
        <taxon>Eleutherozoa</taxon>
        <taxon>Echinozoa</taxon>
        <taxon>Echinoidea</taxon>
        <taxon>Euechinoidea</taxon>
        <taxon>Gnathostomata</taxon>
        <taxon>Clypeasteroida</taxon>
        <taxon>Laganidae</taxon>
        <taxon>Peronella</taxon>
    </lineage>
</organism>
<dbReference type="Gene3D" id="2.80.10.50">
    <property type="match status" value="1"/>
</dbReference>
<feature type="non-terminal residue" evidence="3">
    <location>
        <position position="1"/>
    </location>
</feature>
<evidence type="ECO:0000256" key="1">
    <source>
        <dbReference type="ARBA" id="ARBA00007936"/>
    </source>
</evidence>
<dbReference type="InterPro" id="IPR056378">
    <property type="entry name" value="Let-756-like_FGF"/>
</dbReference>
<comment type="similarity">
    <text evidence="1 2">Belongs to the heparin-binding growth factors family.</text>
</comment>
<dbReference type="SUPFAM" id="SSF50353">
    <property type="entry name" value="Cytokine"/>
    <property type="match status" value="1"/>
</dbReference>
<dbReference type="CDD" id="cd00058">
    <property type="entry name" value="beta-trefoil_FGF"/>
    <property type="match status" value="1"/>
</dbReference>
<sequence length="144" mass="16711">YKPNKPKQLFCRTNYRLAVHEDGTVYGTEDINDVYSSLIIEAQRRSYVSIRGVKSKLYVCVNGTGEIYGSRHMGKHCFFQENIERNFFNSYAFTMPNPENGSRRRRNRRTVYLTINNNGVTKLTRARGLKKAQFITLVPPPKLL</sequence>
<accession>A0A060Q580</accession>
<dbReference type="SMART" id="SM00442">
    <property type="entry name" value="FGF"/>
    <property type="match status" value="1"/>
</dbReference>
<dbReference type="EMBL" id="AB969713">
    <property type="protein sequence ID" value="BAP00647.1"/>
    <property type="molecule type" value="mRNA"/>
</dbReference>
<evidence type="ECO:0000256" key="2">
    <source>
        <dbReference type="RuleBase" id="RU049442"/>
    </source>
</evidence>
<proteinExistence type="evidence at transcript level"/>
<protein>
    <recommendedName>
        <fullName evidence="2">Fibroblast growth factor</fullName>
        <shortName evidence="2">FGF</shortName>
    </recommendedName>
</protein>
<dbReference type="GO" id="GO:0008083">
    <property type="term" value="F:growth factor activity"/>
    <property type="evidence" value="ECO:0007669"/>
    <property type="project" value="InterPro"/>
</dbReference>
<evidence type="ECO:0000313" key="3">
    <source>
        <dbReference type="EMBL" id="BAP00647.1"/>
    </source>
</evidence>
<reference evidence="3" key="1">
    <citation type="submission" date="2014-06" db="EMBL/GenBank/DDBJ databases">
        <title>Evolutionary reversal inferred for sea cucumber larva from the comparison of genetic mechanisms for larval arms.</title>
        <authorList>
            <person name="Morino Y."/>
            <person name="Koga H."/>
            <person name="Wada H."/>
        </authorList>
    </citation>
    <scope>NUCLEOTIDE SEQUENCE</scope>
</reference>
<dbReference type="PRINTS" id="PR00263">
    <property type="entry name" value="HBGFFGF"/>
</dbReference>
<dbReference type="PRINTS" id="PR00262">
    <property type="entry name" value="IL1HBGF"/>
</dbReference>
<dbReference type="InterPro" id="IPR002209">
    <property type="entry name" value="Fibroblast_GF_fam"/>
</dbReference>
<dbReference type="PANTHER" id="PTHR11486">
    <property type="entry name" value="FIBROBLAST GROWTH FACTOR"/>
    <property type="match status" value="1"/>
</dbReference>
<dbReference type="InterPro" id="IPR008996">
    <property type="entry name" value="IL1/FGF"/>
</dbReference>